<evidence type="ECO:0000313" key="2">
    <source>
        <dbReference type="Proteomes" id="UP000805193"/>
    </source>
</evidence>
<organism evidence="1 2">
    <name type="scientific">Ixodes persulcatus</name>
    <name type="common">Taiga tick</name>
    <dbReference type="NCBI Taxonomy" id="34615"/>
    <lineage>
        <taxon>Eukaryota</taxon>
        <taxon>Metazoa</taxon>
        <taxon>Ecdysozoa</taxon>
        <taxon>Arthropoda</taxon>
        <taxon>Chelicerata</taxon>
        <taxon>Arachnida</taxon>
        <taxon>Acari</taxon>
        <taxon>Parasitiformes</taxon>
        <taxon>Ixodida</taxon>
        <taxon>Ixodoidea</taxon>
        <taxon>Ixodidae</taxon>
        <taxon>Ixodinae</taxon>
        <taxon>Ixodes</taxon>
    </lineage>
</organism>
<protein>
    <submittedName>
        <fullName evidence="1">Uncharacterized protein</fullName>
    </submittedName>
</protein>
<gene>
    <name evidence="1" type="ORF">HPB47_008876</name>
</gene>
<name>A0AC60P3N1_IXOPE</name>
<proteinExistence type="predicted"/>
<dbReference type="Proteomes" id="UP000805193">
    <property type="component" value="Unassembled WGS sequence"/>
</dbReference>
<keyword evidence="2" id="KW-1185">Reference proteome</keyword>
<dbReference type="EMBL" id="JABSTQ010011216">
    <property type="protein sequence ID" value="KAG0413973.1"/>
    <property type="molecule type" value="Genomic_DNA"/>
</dbReference>
<reference evidence="1 2" key="1">
    <citation type="journal article" date="2020" name="Cell">
        <title>Large-Scale Comparative Analyses of Tick Genomes Elucidate Their Genetic Diversity and Vector Capacities.</title>
        <authorList>
            <consortium name="Tick Genome and Microbiome Consortium (TIGMIC)"/>
            <person name="Jia N."/>
            <person name="Wang J."/>
            <person name="Shi W."/>
            <person name="Du L."/>
            <person name="Sun Y."/>
            <person name="Zhan W."/>
            <person name="Jiang J.F."/>
            <person name="Wang Q."/>
            <person name="Zhang B."/>
            <person name="Ji P."/>
            <person name="Bell-Sakyi L."/>
            <person name="Cui X.M."/>
            <person name="Yuan T.T."/>
            <person name="Jiang B.G."/>
            <person name="Yang W.F."/>
            <person name="Lam T.T."/>
            <person name="Chang Q.C."/>
            <person name="Ding S.J."/>
            <person name="Wang X.J."/>
            <person name="Zhu J.G."/>
            <person name="Ruan X.D."/>
            <person name="Zhao L."/>
            <person name="Wei J.T."/>
            <person name="Ye R.Z."/>
            <person name="Que T.C."/>
            <person name="Du C.H."/>
            <person name="Zhou Y.H."/>
            <person name="Cheng J.X."/>
            <person name="Dai P.F."/>
            <person name="Guo W.B."/>
            <person name="Han X.H."/>
            <person name="Huang E.J."/>
            <person name="Li L.F."/>
            <person name="Wei W."/>
            <person name="Gao Y.C."/>
            <person name="Liu J.Z."/>
            <person name="Shao H.Z."/>
            <person name="Wang X."/>
            <person name="Wang C.C."/>
            <person name="Yang T.C."/>
            <person name="Huo Q.B."/>
            <person name="Li W."/>
            <person name="Chen H.Y."/>
            <person name="Chen S.E."/>
            <person name="Zhou L.G."/>
            <person name="Ni X.B."/>
            <person name="Tian J.H."/>
            <person name="Sheng Y."/>
            <person name="Liu T."/>
            <person name="Pan Y.S."/>
            <person name="Xia L.Y."/>
            <person name="Li J."/>
            <person name="Zhao F."/>
            <person name="Cao W.C."/>
        </authorList>
    </citation>
    <scope>NUCLEOTIDE SEQUENCE [LARGE SCALE GENOMIC DNA]</scope>
    <source>
        <strain evidence="1">Iper-2018</strain>
    </source>
</reference>
<accession>A0AC60P3N1</accession>
<evidence type="ECO:0000313" key="1">
    <source>
        <dbReference type="EMBL" id="KAG0413973.1"/>
    </source>
</evidence>
<sequence length="104" mass="11513">MWGLSAQTTTPSSCPTAPSSRGCWVPPACPWEAQGSCGVGQPYSSELCAYAPTYDNYVYQMKMESRTSPYNRPAVPYPGYPTPTTQAYNSLYPPRTKQTTSYDY</sequence>
<comment type="caution">
    <text evidence="1">The sequence shown here is derived from an EMBL/GenBank/DDBJ whole genome shotgun (WGS) entry which is preliminary data.</text>
</comment>